<reference evidence="8 9" key="1">
    <citation type="submission" date="2016-05" db="EMBL/GenBank/DDBJ databases">
        <title>Nuclear genome of Blastocystis sp. subtype 1 NandII.</title>
        <authorList>
            <person name="Gentekaki E."/>
            <person name="Curtis B."/>
            <person name="Stairs C."/>
            <person name="Eme L."/>
            <person name="Herman E."/>
            <person name="Klimes V."/>
            <person name="Arias M.C."/>
            <person name="Elias M."/>
            <person name="Hilliou F."/>
            <person name="Klute M."/>
            <person name="Malik S.-B."/>
            <person name="Pightling A."/>
            <person name="Rachubinski R."/>
            <person name="Salas D."/>
            <person name="Schlacht A."/>
            <person name="Suga H."/>
            <person name="Archibald J."/>
            <person name="Ball S.G."/>
            <person name="Clark G."/>
            <person name="Dacks J."/>
            <person name="Van Der Giezen M."/>
            <person name="Tsaousis A."/>
            <person name="Roger A."/>
        </authorList>
    </citation>
    <scope>NUCLEOTIDE SEQUENCE [LARGE SCALE GENOMIC DNA]</scope>
    <source>
        <strain evidence="9">ATCC 50177 / NandII</strain>
    </source>
</reference>
<feature type="transmembrane region" description="Helical" evidence="6">
    <location>
        <begin position="251"/>
        <end position="268"/>
    </location>
</feature>
<feature type="transmembrane region" description="Helical" evidence="6">
    <location>
        <begin position="168"/>
        <end position="190"/>
    </location>
</feature>
<keyword evidence="4 6" id="KW-1133">Transmembrane helix</keyword>
<comment type="caution">
    <text evidence="8">The sequence shown here is derived from an EMBL/GenBank/DDBJ whole genome shotgun (WGS) entry which is preliminary data.</text>
</comment>
<dbReference type="Proteomes" id="UP000078348">
    <property type="component" value="Unassembled WGS sequence"/>
</dbReference>
<evidence type="ECO:0000256" key="3">
    <source>
        <dbReference type="ARBA" id="ARBA00022729"/>
    </source>
</evidence>
<dbReference type="GO" id="GO:0005794">
    <property type="term" value="C:Golgi apparatus"/>
    <property type="evidence" value="ECO:0007669"/>
    <property type="project" value="TreeGrafter"/>
</dbReference>
<evidence type="ECO:0000256" key="5">
    <source>
        <dbReference type="ARBA" id="ARBA00023136"/>
    </source>
</evidence>
<feature type="transmembrane region" description="Helical" evidence="6">
    <location>
        <begin position="141"/>
        <end position="162"/>
    </location>
</feature>
<dbReference type="OrthoDB" id="19932at2759"/>
<dbReference type="Pfam" id="PF06814">
    <property type="entry name" value="GOST_TM"/>
    <property type="match status" value="1"/>
</dbReference>
<evidence type="ECO:0000259" key="7">
    <source>
        <dbReference type="Pfam" id="PF06814"/>
    </source>
</evidence>
<name>A0A196S6A1_BLAHN</name>
<dbReference type="PANTHER" id="PTHR21229">
    <property type="entry name" value="LUNG SEVEN TRANSMEMBRANE RECEPTOR"/>
    <property type="match status" value="1"/>
</dbReference>
<evidence type="ECO:0000256" key="2">
    <source>
        <dbReference type="ARBA" id="ARBA00022692"/>
    </source>
</evidence>
<dbReference type="AlphaFoldDB" id="A0A196S6A1"/>
<evidence type="ECO:0000256" key="6">
    <source>
        <dbReference type="SAM" id="Phobius"/>
    </source>
</evidence>
<feature type="transmembrane region" description="Helical" evidence="6">
    <location>
        <begin position="111"/>
        <end position="129"/>
    </location>
</feature>
<evidence type="ECO:0000313" key="8">
    <source>
        <dbReference type="EMBL" id="OAO11916.1"/>
    </source>
</evidence>
<feature type="transmembrane region" description="Helical" evidence="6">
    <location>
        <begin position="36"/>
        <end position="58"/>
    </location>
</feature>
<dbReference type="PANTHER" id="PTHR21229:SF1">
    <property type="entry name" value="GH17801P"/>
    <property type="match status" value="1"/>
</dbReference>
<evidence type="ECO:0000256" key="4">
    <source>
        <dbReference type="ARBA" id="ARBA00022989"/>
    </source>
</evidence>
<keyword evidence="3" id="KW-0732">Signal</keyword>
<dbReference type="InterPro" id="IPR053937">
    <property type="entry name" value="GOST_TM"/>
</dbReference>
<feature type="transmembrane region" description="Helical" evidence="6">
    <location>
        <begin position="70"/>
        <end position="91"/>
    </location>
</feature>
<comment type="subcellular location">
    <subcellularLocation>
        <location evidence="1">Membrane</location>
        <topology evidence="1">Multi-pass membrane protein</topology>
    </subcellularLocation>
</comment>
<feature type="transmembrane region" description="Helical" evidence="6">
    <location>
        <begin position="211"/>
        <end position="231"/>
    </location>
</feature>
<sequence length="326" mass="35324">MILAMCDAHTSNLNISGEVITVNPHGHISARLYGSIPFTQCLLVAYSLLLLLWSLCCLRYFHQLMSVHALITLVLASFSADTLLHLLALLAYNRTGLPAPVATLSLLTTPLTHTLARGLLLTLAMGAGVTRASLGPATCRVLLACLLDFLVTLWDAFASAFAPARSAAIHTIPAGIANAALYGWAFAALFRTLRELEEKKQTSKLQLFLRLRNVLCGGVLVAAAYTAAFGVATVRGAEGLWRIQWFCEDGVWALFFFLTLCCIAWLWAPNEHSLEYAYHVQVATDERTGSELVSVQDDLIQGGEEEAGVMVSTVQGGVESLKPMNM</sequence>
<proteinExistence type="predicted"/>
<evidence type="ECO:0000313" key="9">
    <source>
        <dbReference type="Proteomes" id="UP000078348"/>
    </source>
</evidence>
<evidence type="ECO:0000256" key="1">
    <source>
        <dbReference type="ARBA" id="ARBA00004141"/>
    </source>
</evidence>
<feature type="domain" description="GOST seven transmembrane" evidence="7">
    <location>
        <begin position="37"/>
        <end position="272"/>
    </location>
</feature>
<keyword evidence="2 6" id="KW-0812">Transmembrane</keyword>
<dbReference type="InterPro" id="IPR009637">
    <property type="entry name" value="GPR107/GPR108-like"/>
</dbReference>
<keyword evidence="9" id="KW-1185">Reference proteome</keyword>
<accession>A0A196S6A1</accession>
<dbReference type="STRING" id="478820.A0A196S6A1"/>
<organism evidence="8 9">
    <name type="scientific">Blastocystis sp. subtype 1 (strain ATCC 50177 / NandII)</name>
    <dbReference type="NCBI Taxonomy" id="478820"/>
    <lineage>
        <taxon>Eukaryota</taxon>
        <taxon>Sar</taxon>
        <taxon>Stramenopiles</taxon>
        <taxon>Bigyra</taxon>
        <taxon>Opalozoa</taxon>
        <taxon>Opalinata</taxon>
        <taxon>Blastocystidae</taxon>
        <taxon>Blastocystis</taxon>
    </lineage>
</organism>
<dbReference type="GO" id="GO:0016020">
    <property type="term" value="C:membrane"/>
    <property type="evidence" value="ECO:0007669"/>
    <property type="project" value="UniProtKB-SubCell"/>
</dbReference>
<protein>
    <recommendedName>
        <fullName evidence="7">GOST seven transmembrane domain-containing protein</fullName>
    </recommendedName>
</protein>
<gene>
    <name evidence="8" type="ORF">AV274_6420</name>
</gene>
<keyword evidence="5 6" id="KW-0472">Membrane</keyword>
<dbReference type="EMBL" id="LXWW01000575">
    <property type="protein sequence ID" value="OAO11916.1"/>
    <property type="molecule type" value="Genomic_DNA"/>
</dbReference>